<evidence type="ECO:0000256" key="3">
    <source>
        <dbReference type="SAM" id="MobiDB-lite"/>
    </source>
</evidence>
<evidence type="ECO:0000313" key="5">
    <source>
        <dbReference type="EMBL" id="WOL10953.1"/>
    </source>
</evidence>
<dbReference type="AlphaFoldDB" id="A0AAQ3KKZ6"/>
<reference evidence="5 6" key="1">
    <citation type="submission" date="2023-10" db="EMBL/GenBank/DDBJ databases">
        <title>Chromosome-scale genome assembly provides insights into flower coloration mechanisms of Canna indica.</title>
        <authorList>
            <person name="Li C."/>
        </authorList>
    </citation>
    <scope>NUCLEOTIDE SEQUENCE [LARGE SCALE GENOMIC DNA]</scope>
    <source>
        <tissue evidence="5">Flower</tissue>
    </source>
</reference>
<evidence type="ECO:0000313" key="6">
    <source>
        <dbReference type="Proteomes" id="UP001327560"/>
    </source>
</evidence>
<dbReference type="SMART" id="SM00979">
    <property type="entry name" value="TIFY"/>
    <property type="match status" value="1"/>
</dbReference>
<evidence type="ECO:0000256" key="2">
    <source>
        <dbReference type="RuleBase" id="RU369065"/>
    </source>
</evidence>
<dbReference type="PANTHER" id="PTHR33077">
    <property type="entry name" value="PROTEIN TIFY 4A-RELATED-RELATED"/>
    <property type="match status" value="1"/>
</dbReference>
<feature type="region of interest" description="Disordered" evidence="3">
    <location>
        <begin position="1"/>
        <end position="21"/>
    </location>
</feature>
<proteinExistence type="inferred from homology"/>
<feature type="region of interest" description="Disordered" evidence="3">
    <location>
        <begin position="234"/>
        <end position="286"/>
    </location>
</feature>
<keyword evidence="2" id="KW-1184">Jasmonic acid signaling pathway</keyword>
<protein>
    <recommendedName>
        <fullName evidence="2">Protein TIFY</fullName>
    </recommendedName>
    <alternativeName>
        <fullName evidence="2">Jasmonate ZIM domain-containing protein</fullName>
    </alternativeName>
</protein>
<comment type="function">
    <text evidence="2">Repressor of jasmonate responses.</text>
</comment>
<gene>
    <name evidence="5" type="ORF">Cni_G19713</name>
</gene>
<dbReference type="PROSITE" id="PS51320">
    <property type="entry name" value="TIFY"/>
    <property type="match status" value="1"/>
</dbReference>
<name>A0AAQ3KKZ6_9LILI</name>
<organism evidence="5 6">
    <name type="scientific">Canna indica</name>
    <name type="common">Indian-shot</name>
    <dbReference type="NCBI Taxonomy" id="4628"/>
    <lineage>
        <taxon>Eukaryota</taxon>
        <taxon>Viridiplantae</taxon>
        <taxon>Streptophyta</taxon>
        <taxon>Embryophyta</taxon>
        <taxon>Tracheophyta</taxon>
        <taxon>Spermatophyta</taxon>
        <taxon>Magnoliopsida</taxon>
        <taxon>Liliopsida</taxon>
        <taxon>Zingiberales</taxon>
        <taxon>Cannaceae</taxon>
        <taxon>Canna</taxon>
    </lineage>
</organism>
<dbReference type="GO" id="GO:0005634">
    <property type="term" value="C:nucleus"/>
    <property type="evidence" value="ECO:0007669"/>
    <property type="project" value="UniProtKB-SubCell"/>
</dbReference>
<comment type="similarity">
    <text evidence="1 2">Belongs to the TIFY/JAZ family.</text>
</comment>
<keyword evidence="2" id="KW-0539">Nucleus</keyword>
<feature type="compositionally biased region" description="Basic and acidic residues" evidence="3">
    <location>
        <begin position="261"/>
        <end position="286"/>
    </location>
</feature>
<dbReference type="Pfam" id="PF06200">
    <property type="entry name" value="tify"/>
    <property type="match status" value="1"/>
</dbReference>
<sequence>MEGGEPAAEPAAASTREASVQSLLDKPLAELTEEDIAQLTREDCRRFLKAKGMRRPSWNKGQAIQQVISLKALIEGRPGSGDCPAGGGILCKPLPCPLKTVSQPQDSAPATPEDRGDASSNSGAKVPANEPSPYRRRDLIPPPPSAGDPICRTQIARSYTAHPPANRYLFPRVTAEPPARQMTVFYDGKVNVYNGVPVDQARTIMELAASPICFDDPTAPTIPPAPRPLPVFRLPRPSPSPTAPPFARSFPIPSSGRERHRVAEGLEERRVPREAEPGKRAEQFTG</sequence>
<dbReference type="PANTHER" id="PTHR33077:SF60">
    <property type="entry name" value="TIFY DOMAIN-CONTAINING PROTEIN"/>
    <property type="match status" value="1"/>
</dbReference>
<dbReference type="GO" id="GO:0009611">
    <property type="term" value="P:response to wounding"/>
    <property type="evidence" value="ECO:0007669"/>
    <property type="project" value="UniProtKB-UniRule"/>
</dbReference>
<dbReference type="InterPro" id="IPR010399">
    <property type="entry name" value="Tify_dom"/>
</dbReference>
<evidence type="ECO:0000256" key="1">
    <source>
        <dbReference type="ARBA" id="ARBA00008614"/>
    </source>
</evidence>
<comment type="domain">
    <text evidence="2">The jas domain is required for interaction with COI1.</text>
</comment>
<feature type="region of interest" description="Disordered" evidence="3">
    <location>
        <begin position="100"/>
        <end position="149"/>
    </location>
</feature>
<dbReference type="GO" id="GO:0031347">
    <property type="term" value="P:regulation of defense response"/>
    <property type="evidence" value="ECO:0007669"/>
    <property type="project" value="UniProtKB-UniRule"/>
</dbReference>
<dbReference type="InterPro" id="IPR040390">
    <property type="entry name" value="TIFY/JAZ"/>
</dbReference>
<feature type="compositionally biased region" description="Low complexity" evidence="3">
    <location>
        <begin position="1"/>
        <end position="13"/>
    </location>
</feature>
<dbReference type="GO" id="GO:2000022">
    <property type="term" value="P:regulation of jasmonic acid mediated signaling pathway"/>
    <property type="evidence" value="ECO:0007669"/>
    <property type="project" value="UniProtKB-UniRule"/>
</dbReference>
<dbReference type="Proteomes" id="UP001327560">
    <property type="component" value="Chromosome 6"/>
</dbReference>
<keyword evidence="6" id="KW-1185">Reference proteome</keyword>
<comment type="subcellular location">
    <subcellularLocation>
        <location evidence="2">Nucleus</location>
    </subcellularLocation>
</comment>
<accession>A0AAQ3KKZ6</accession>
<feature type="domain" description="Tify" evidence="4">
    <location>
        <begin position="175"/>
        <end position="210"/>
    </location>
</feature>
<dbReference type="EMBL" id="CP136895">
    <property type="protein sequence ID" value="WOL10953.1"/>
    <property type="molecule type" value="Genomic_DNA"/>
</dbReference>
<evidence type="ECO:0000259" key="4">
    <source>
        <dbReference type="PROSITE" id="PS51320"/>
    </source>
</evidence>